<protein>
    <submittedName>
        <fullName evidence="3">Universal stress protein</fullName>
    </submittedName>
</protein>
<name>A0ABP5E0E9_9ACTN</name>
<comment type="similarity">
    <text evidence="1">Belongs to the universal stress protein A family.</text>
</comment>
<reference evidence="4" key="1">
    <citation type="journal article" date="2019" name="Int. J. Syst. Evol. Microbiol.">
        <title>The Global Catalogue of Microorganisms (GCM) 10K type strain sequencing project: providing services to taxonomists for standard genome sequencing and annotation.</title>
        <authorList>
            <consortium name="The Broad Institute Genomics Platform"/>
            <consortium name="The Broad Institute Genome Sequencing Center for Infectious Disease"/>
            <person name="Wu L."/>
            <person name="Ma J."/>
        </authorList>
    </citation>
    <scope>NUCLEOTIDE SEQUENCE [LARGE SCALE GENOMIC DNA]</scope>
    <source>
        <strain evidence="4">JCM 16013</strain>
    </source>
</reference>
<dbReference type="SUPFAM" id="SSF52402">
    <property type="entry name" value="Adenine nucleotide alpha hydrolases-like"/>
    <property type="match status" value="2"/>
</dbReference>
<dbReference type="PANTHER" id="PTHR46268:SF6">
    <property type="entry name" value="UNIVERSAL STRESS PROTEIN UP12"/>
    <property type="match status" value="1"/>
</dbReference>
<dbReference type="EMBL" id="BAAAQM010000038">
    <property type="protein sequence ID" value="GAA1987408.1"/>
    <property type="molecule type" value="Genomic_DNA"/>
</dbReference>
<dbReference type="Pfam" id="PF00582">
    <property type="entry name" value="Usp"/>
    <property type="match status" value="2"/>
</dbReference>
<evidence type="ECO:0000313" key="4">
    <source>
        <dbReference type="Proteomes" id="UP001499854"/>
    </source>
</evidence>
<gene>
    <name evidence="3" type="ORF">GCM10009838_57730</name>
</gene>
<dbReference type="PANTHER" id="PTHR46268">
    <property type="entry name" value="STRESS RESPONSE PROTEIN NHAX"/>
    <property type="match status" value="1"/>
</dbReference>
<evidence type="ECO:0000256" key="1">
    <source>
        <dbReference type="ARBA" id="ARBA00008791"/>
    </source>
</evidence>
<accession>A0ABP5E0E9</accession>
<dbReference type="InterPro" id="IPR014729">
    <property type="entry name" value="Rossmann-like_a/b/a_fold"/>
</dbReference>
<dbReference type="InterPro" id="IPR006015">
    <property type="entry name" value="Universal_stress_UspA"/>
</dbReference>
<dbReference type="Gene3D" id="3.40.50.620">
    <property type="entry name" value="HUPs"/>
    <property type="match status" value="2"/>
</dbReference>
<organism evidence="3 4">
    <name type="scientific">Catenulispora subtropica</name>
    <dbReference type="NCBI Taxonomy" id="450798"/>
    <lineage>
        <taxon>Bacteria</taxon>
        <taxon>Bacillati</taxon>
        <taxon>Actinomycetota</taxon>
        <taxon>Actinomycetes</taxon>
        <taxon>Catenulisporales</taxon>
        <taxon>Catenulisporaceae</taxon>
        <taxon>Catenulispora</taxon>
    </lineage>
</organism>
<proteinExistence type="inferred from homology"/>
<feature type="domain" description="UspA" evidence="2">
    <location>
        <begin position="4"/>
        <end position="140"/>
    </location>
</feature>
<evidence type="ECO:0000259" key="2">
    <source>
        <dbReference type="Pfam" id="PF00582"/>
    </source>
</evidence>
<sequence length="293" mass="30717">MKSTVVVGYDQTPHSERALVQAAREAAWRGGSLTVVHAFDWISSTAPKTYVPAGVGATLERSAEHIAGHGADLARSRFPGLHVDAAVVPGDAAEALTTAARGADLLVVGNRGRGGFTGLLLGSVSMRALTQSCVPTMVVRGEPRDPHDVVLVAVDVEEPSDEVLDFAFAEASRRGARVAAVYAWDMTWTAEYAEYIGNVADVRQATAAAAADLDAALEAVVRTWHAKYPDVHVSHRVAHGAPAAVLTEATHHADLIVAGARHHGDGRHGMRVGPVAHALGHHAECPVVLVPHG</sequence>
<comment type="caution">
    <text evidence="3">The sequence shown here is derived from an EMBL/GenBank/DDBJ whole genome shotgun (WGS) entry which is preliminary data.</text>
</comment>
<keyword evidence="4" id="KW-1185">Reference proteome</keyword>
<feature type="domain" description="UspA" evidence="2">
    <location>
        <begin position="149"/>
        <end position="291"/>
    </location>
</feature>
<dbReference type="Proteomes" id="UP001499854">
    <property type="component" value="Unassembled WGS sequence"/>
</dbReference>
<dbReference type="RefSeq" id="WP_344660281.1">
    <property type="nucleotide sequence ID" value="NZ_BAAAQM010000038.1"/>
</dbReference>
<evidence type="ECO:0000313" key="3">
    <source>
        <dbReference type="EMBL" id="GAA1987408.1"/>
    </source>
</evidence>
<dbReference type="PRINTS" id="PR01438">
    <property type="entry name" value="UNVRSLSTRESS"/>
</dbReference>
<dbReference type="InterPro" id="IPR006016">
    <property type="entry name" value="UspA"/>
</dbReference>